<keyword evidence="7" id="KW-1185">Reference proteome</keyword>
<dbReference type="Proteomes" id="UP001195769">
    <property type="component" value="Unassembled WGS sequence"/>
</dbReference>
<accession>A0AAD4DZ99</accession>
<evidence type="ECO:0000313" key="7">
    <source>
        <dbReference type="Proteomes" id="UP001195769"/>
    </source>
</evidence>
<evidence type="ECO:0000256" key="2">
    <source>
        <dbReference type="ARBA" id="ARBA00022771"/>
    </source>
</evidence>
<evidence type="ECO:0000256" key="4">
    <source>
        <dbReference type="PROSITE-ProRule" id="PRU00134"/>
    </source>
</evidence>
<keyword evidence="3" id="KW-0862">Zinc</keyword>
<evidence type="ECO:0000256" key="3">
    <source>
        <dbReference type="ARBA" id="ARBA00022833"/>
    </source>
</evidence>
<dbReference type="PROSITE" id="PS50865">
    <property type="entry name" value="ZF_MYND_2"/>
    <property type="match status" value="1"/>
</dbReference>
<evidence type="ECO:0000256" key="1">
    <source>
        <dbReference type="ARBA" id="ARBA00022723"/>
    </source>
</evidence>
<dbReference type="InterPro" id="IPR002893">
    <property type="entry name" value="Znf_MYND"/>
</dbReference>
<feature type="domain" description="MYND-type" evidence="5">
    <location>
        <begin position="452"/>
        <end position="492"/>
    </location>
</feature>
<name>A0AAD4DZ99_9AGAM</name>
<evidence type="ECO:0000259" key="5">
    <source>
        <dbReference type="PROSITE" id="PS50865"/>
    </source>
</evidence>
<dbReference type="Gene3D" id="6.10.140.2220">
    <property type="match status" value="1"/>
</dbReference>
<gene>
    <name evidence="6" type="ORF">F5891DRAFT_984301</name>
</gene>
<dbReference type="RefSeq" id="XP_041220944.1">
    <property type="nucleotide sequence ID" value="XM_041377420.1"/>
</dbReference>
<keyword evidence="1" id="KW-0479">Metal-binding</keyword>
<reference evidence="6" key="1">
    <citation type="journal article" date="2020" name="New Phytol.">
        <title>Comparative genomics reveals dynamic genome evolution in host specialist ectomycorrhizal fungi.</title>
        <authorList>
            <person name="Lofgren L.A."/>
            <person name="Nguyen N.H."/>
            <person name="Vilgalys R."/>
            <person name="Ruytinx J."/>
            <person name="Liao H.L."/>
            <person name="Branco S."/>
            <person name="Kuo A."/>
            <person name="LaButti K."/>
            <person name="Lipzen A."/>
            <person name="Andreopoulos W."/>
            <person name="Pangilinan J."/>
            <person name="Riley R."/>
            <person name="Hundley H."/>
            <person name="Na H."/>
            <person name="Barry K."/>
            <person name="Grigoriev I.V."/>
            <person name="Stajich J.E."/>
            <person name="Kennedy P.G."/>
        </authorList>
    </citation>
    <scope>NUCLEOTIDE SEQUENCE</scope>
    <source>
        <strain evidence="6">FC203</strain>
    </source>
</reference>
<dbReference type="SUPFAM" id="SSF144232">
    <property type="entry name" value="HIT/MYND zinc finger-like"/>
    <property type="match status" value="1"/>
</dbReference>
<protein>
    <recommendedName>
        <fullName evidence="5">MYND-type domain-containing protein</fullName>
    </recommendedName>
</protein>
<sequence>MIPATQLSQLPQDVRKLVRRVYMDRSVADFEKLCNRLPDCSASELCILQPVLYMYLDPDRIPAKSTPAVATDIELVYKSLLVIVTTLGYIDGSGIGSAGSEKQYLISAWNRVAPWLIFFHDQFIMCRANYRPVDKMVAIRIVASLLLHVVMVSGKRGGTTLLTTPALYRPIAELWLLALKTKDKYVVCLSSSPGPAHITSFRVFGSLVVSSCIQDESFVTILLEVSGGIDAVTSAALKYVKSLRSMAKTPDIASDNFKLELLVLVFSHCVKIIATTSTLDAAIREAYLLRQSVKEIFGALRVLQSLFLGKESMAQALAPSFTYLDFLLKCADDPASALHQALCAHAFETMVHISPSGPLEESKLVETDPRRINEAFFRTLFKYSLDDKILSYVCKHVDAWSNNLGPIVREEKYLLDIWSGVEQTIRTYATLRSKAETIWWPSPSKMGRVLQCRCDGTAEDIRFRQCAGCQVVRYCSKRCQRDSWHNHHRLSCNFLKAAVGSSTPQRMKRSLRLLAGLEVGHIQRKWDNILRLFAAARCEYPKDRERLVLELSLDKNDESVRPLRDYIFLFNGLSENEVVDRISSSWPDSRGQLHGLFLCSVITIHDRYRSRQILFSPRIALDMEIVPQTFSRDSQDV</sequence>
<dbReference type="AlphaFoldDB" id="A0AAD4DZ99"/>
<proteinExistence type="predicted"/>
<dbReference type="EMBL" id="JABBWK010000067">
    <property type="protein sequence ID" value="KAG1895368.1"/>
    <property type="molecule type" value="Genomic_DNA"/>
</dbReference>
<comment type="caution">
    <text evidence="6">The sequence shown here is derived from an EMBL/GenBank/DDBJ whole genome shotgun (WGS) entry which is preliminary data.</text>
</comment>
<dbReference type="GO" id="GO:0008270">
    <property type="term" value="F:zinc ion binding"/>
    <property type="evidence" value="ECO:0007669"/>
    <property type="project" value="UniProtKB-KW"/>
</dbReference>
<dbReference type="Gene3D" id="1.10.220.160">
    <property type="match status" value="1"/>
</dbReference>
<evidence type="ECO:0000313" key="6">
    <source>
        <dbReference type="EMBL" id="KAG1895368.1"/>
    </source>
</evidence>
<dbReference type="Pfam" id="PF01753">
    <property type="entry name" value="zf-MYND"/>
    <property type="match status" value="1"/>
</dbReference>
<organism evidence="6 7">
    <name type="scientific">Suillus fuscotomentosus</name>
    <dbReference type="NCBI Taxonomy" id="1912939"/>
    <lineage>
        <taxon>Eukaryota</taxon>
        <taxon>Fungi</taxon>
        <taxon>Dikarya</taxon>
        <taxon>Basidiomycota</taxon>
        <taxon>Agaricomycotina</taxon>
        <taxon>Agaricomycetes</taxon>
        <taxon>Agaricomycetidae</taxon>
        <taxon>Boletales</taxon>
        <taxon>Suillineae</taxon>
        <taxon>Suillaceae</taxon>
        <taxon>Suillus</taxon>
    </lineage>
</organism>
<keyword evidence="2 4" id="KW-0863">Zinc-finger</keyword>
<dbReference type="GeneID" id="64671718"/>